<keyword evidence="9" id="KW-1185">Reference proteome</keyword>
<feature type="chain" id="PRO_5046657456" evidence="6">
    <location>
        <begin position="38"/>
        <end position="342"/>
    </location>
</feature>
<keyword evidence="4" id="KW-0408">Iron</keyword>
<evidence type="ECO:0000256" key="4">
    <source>
        <dbReference type="ARBA" id="ARBA00022496"/>
    </source>
</evidence>
<evidence type="ECO:0000256" key="5">
    <source>
        <dbReference type="ARBA" id="ARBA00022729"/>
    </source>
</evidence>
<proteinExistence type="inferred from homology"/>
<dbReference type="PANTHER" id="PTHR30532">
    <property type="entry name" value="IRON III DICITRATE-BINDING PERIPLASMIC PROTEIN"/>
    <property type="match status" value="1"/>
</dbReference>
<dbReference type="Pfam" id="PF01497">
    <property type="entry name" value="Peripla_BP_2"/>
    <property type="match status" value="1"/>
</dbReference>
<gene>
    <name evidence="8" type="ORF">IBL25_08790</name>
</gene>
<feature type="signal peptide" evidence="6">
    <location>
        <begin position="1"/>
        <end position="37"/>
    </location>
</feature>
<sequence length="342" mass="36591">MTVHRLDLARQASQRTISRRAALAALATCTAASPALAEEVVRIPHVFGETVLRQPPRRVVSLGYTAHDALLALDVQPVAVRRWFGDQASAIWPWAQPYQKGPQPVVLAGEVSVERVATLEPDLIVGIGSGISHAEYEALSAIAPVLMQAQEQAFSTSWDNVLRMLGLALNKREKAESLIAHTRQQFAAVRERHPAWTGRTAVAAYNFSGETGAFTSNDTRGRFLTELGFVVPAALDRLGGRQGFYAKLSPEDLSPLDADLLIWVSSAGTVPDIVALPMRRFLRAHLEGREVLTSPLLAAALSFGSVLSLPFALAALEPEIAAAMDGDPSTPVASAVQAGLAP</sequence>
<keyword evidence="4" id="KW-0410">Iron transport</keyword>
<dbReference type="CDD" id="cd01146">
    <property type="entry name" value="FhuD"/>
    <property type="match status" value="1"/>
</dbReference>
<dbReference type="RefSeq" id="WP_187778177.1">
    <property type="nucleotide sequence ID" value="NZ_JACTUZ010000026.1"/>
</dbReference>
<keyword evidence="4" id="KW-0406">Ion transport</keyword>
<evidence type="ECO:0000256" key="3">
    <source>
        <dbReference type="ARBA" id="ARBA00022448"/>
    </source>
</evidence>
<keyword evidence="3" id="KW-0813">Transport</keyword>
<name>A0ABR7R5K4_9PROT</name>
<evidence type="ECO:0000259" key="7">
    <source>
        <dbReference type="PROSITE" id="PS50983"/>
    </source>
</evidence>
<evidence type="ECO:0000313" key="9">
    <source>
        <dbReference type="Proteomes" id="UP000603940"/>
    </source>
</evidence>
<dbReference type="Proteomes" id="UP000603940">
    <property type="component" value="Unassembled WGS sequence"/>
</dbReference>
<dbReference type="InterPro" id="IPR051313">
    <property type="entry name" value="Bact_iron-sidero_bind"/>
</dbReference>
<evidence type="ECO:0000313" key="8">
    <source>
        <dbReference type="EMBL" id="MBC9177034.1"/>
    </source>
</evidence>
<dbReference type="SUPFAM" id="SSF53807">
    <property type="entry name" value="Helical backbone' metal receptor"/>
    <property type="match status" value="1"/>
</dbReference>
<dbReference type="PROSITE" id="PS50983">
    <property type="entry name" value="FE_B12_PBP"/>
    <property type="match status" value="1"/>
</dbReference>
<reference evidence="8 9" key="1">
    <citation type="journal article" date="2009" name="Int. J. Syst. Evol. Microbiol.">
        <title>Transfer of Teichococcus ludipueritiae and Muricoccus roseus to the genus Roseomonas, as Roseomonas ludipueritiae comb. nov. and Roseomonas rosea comb. nov., respectively, and emended description of the genus Roseomonas.</title>
        <authorList>
            <person name="Sanchez-Porro C."/>
            <person name="Gallego V."/>
            <person name="Busse H.J."/>
            <person name="Kampfer P."/>
            <person name="Ventosa A."/>
        </authorList>
    </citation>
    <scope>NUCLEOTIDE SEQUENCE [LARGE SCALE GENOMIC DNA]</scope>
    <source>
        <strain evidence="8 9">DSM 14915</strain>
    </source>
</reference>
<accession>A0ABR7R5K4</accession>
<protein>
    <submittedName>
        <fullName evidence="8">Iron-siderophore ABC transporter substrate-binding protein</fullName>
    </submittedName>
</protein>
<dbReference type="Gene3D" id="3.40.50.1980">
    <property type="entry name" value="Nitrogenase molybdenum iron protein domain"/>
    <property type="match status" value="2"/>
</dbReference>
<keyword evidence="5 6" id="KW-0732">Signal</keyword>
<dbReference type="EMBL" id="JACTUZ010000026">
    <property type="protein sequence ID" value="MBC9177034.1"/>
    <property type="molecule type" value="Genomic_DNA"/>
</dbReference>
<evidence type="ECO:0000256" key="1">
    <source>
        <dbReference type="ARBA" id="ARBA00004196"/>
    </source>
</evidence>
<dbReference type="InterPro" id="IPR002491">
    <property type="entry name" value="ABC_transptr_periplasmic_BD"/>
</dbReference>
<feature type="domain" description="Fe/B12 periplasmic-binding" evidence="7">
    <location>
        <begin position="58"/>
        <end position="324"/>
    </location>
</feature>
<evidence type="ECO:0000256" key="2">
    <source>
        <dbReference type="ARBA" id="ARBA00008814"/>
    </source>
</evidence>
<comment type="subcellular location">
    <subcellularLocation>
        <location evidence="1">Cell envelope</location>
    </subcellularLocation>
</comment>
<organism evidence="8 9">
    <name type="scientific">Pseudoroseomonas ludipueritiae</name>
    <dbReference type="NCBI Taxonomy" id="198093"/>
    <lineage>
        <taxon>Bacteria</taxon>
        <taxon>Pseudomonadati</taxon>
        <taxon>Pseudomonadota</taxon>
        <taxon>Alphaproteobacteria</taxon>
        <taxon>Acetobacterales</taxon>
        <taxon>Acetobacteraceae</taxon>
        <taxon>Pseudoroseomonas</taxon>
    </lineage>
</organism>
<comment type="caution">
    <text evidence="8">The sequence shown here is derived from an EMBL/GenBank/DDBJ whole genome shotgun (WGS) entry which is preliminary data.</text>
</comment>
<dbReference type="PANTHER" id="PTHR30532:SF24">
    <property type="entry name" value="FERRIC ENTEROBACTIN-BINDING PERIPLASMIC PROTEIN FEPB"/>
    <property type="match status" value="1"/>
</dbReference>
<comment type="similarity">
    <text evidence="2">Belongs to the bacterial solute-binding protein 8 family.</text>
</comment>
<evidence type="ECO:0000256" key="6">
    <source>
        <dbReference type="SAM" id="SignalP"/>
    </source>
</evidence>